<dbReference type="AlphaFoldDB" id="A0A9K3I9C6"/>
<keyword evidence="2" id="KW-1185">Reference proteome</keyword>
<reference evidence="1" key="2">
    <citation type="submission" date="2020-06" db="EMBL/GenBank/DDBJ databases">
        <title>Helianthus annuus Genome sequencing and assembly Release 2.</title>
        <authorList>
            <person name="Gouzy J."/>
            <person name="Langlade N."/>
            <person name="Munos S."/>
        </authorList>
    </citation>
    <scope>NUCLEOTIDE SEQUENCE</scope>
    <source>
        <tissue evidence="1">Leaves</tissue>
    </source>
</reference>
<protein>
    <submittedName>
        <fullName evidence="1">Uncharacterized protein</fullName>
    </submittedName>
</protein>
<reference evidence="1" key="1">
    <citation type="journal article" date="2017" name="Nature">
        <title>The sunflower genome provides insights into oil metabolism, flowering and Asterid evolution.</title>
        <authorList>
            <person name="Badouin H."/>
            <person name="Gouzy J."/>
            <person name="Grassa C.J."/>
            <person name="Murat F."/>
            <person name="Staton S.E."/>
            <person name="Cottret L."/>
            <person name="Lelandais-Briere C."/>
            <person name="Owens G.L."/>
            <person name="Carrere S."/>
            <person name="Mayjonade B."/>
            <person name="Legrand L."/>
            <person name="Gill N."/>
            <person name="Kane N.C."/>
            <person name="Bowers J.E."/>
            <person name="Hubner S."/>
            <person name="Bellec A."/>
            <person name="Berard A."/>
            <person name="Berges H."/>
            <person name="Blanchet N."/>
            <person name="Boniface M.C."/>
            <person name="Brunel D."/>
            <person name="Catrice O."/>
            <person name="Chaidir N."/>
            <person name="Claudel C."/>
            <person name="Donnadieu C."/>
            <person name="Faraut T."/>
            <person name="Fievet G."/>
            <person name="Helmstetter N."/>
            <person name="King M."/>
            <person name="Knapp S.J."/>
            <person name="Lai Z."/>
            <person name="Le Paslier M.C."/>
            <person name="Lippi Y."/>
            <person name="Lorenzon L."/>
            <person name="Mandel J.R."/>
            <person name="Marage G."/>
            <person name="Marchand G."/>
            <person name="Marquand E."/>
            <person name="Bret-Mestries E."/>
            <person name="Morien E."/>
            <person name="Nambeesan S."/>
            <person name="Nguyen T."/>
            <person name="Pegot-Espagnet P."/>
            <person name="Pouilly N."/>
            <person name="Raftis F."/>
            <person name="Sallet E."/>
            <person name="Schiex T."/>
            <person name="Thomas J."/>
            <person name="Vandecasteele C."/>
            <person name="Vares D."/>
            <person name="Vear F."/>
            <person name="Vautrin S."/>
            <person name="Crespi M."/>
            <person name="Mangin B."/>
            <person name="Burke J.M."/>
            <person name="Salse J."/>
            <person name="Munos S."/>
            <person name="Vincourt P."/>
            <person name="Rieseberg L.H."/>
            <person name="Langlade N.B."/>
        </authorList>
    </citation>
    <scope>NUCLEOTIDE SEQUENCE</scope>
    <source>
        <tissue evidence="1">Leaves</tissue>
    </source>
</reference>
<sequence length="92" mass="10224">MDLLLCYLANNPQVLKGFTEYDDDDDDDDNCCVVVNVVCSDCLSALFVGDANSCETISNTKLQFTFPKMINTIADECEDSDLSRNQACFMCL</sequence>
<evidence type="ECO:0000313" key="2">
    <source>
        <dbReference type="Proteomes" id="UP000215914"/>
    </source>
</evidence>
<comment type="caution">
    <text evidence="1">The sequence shown here is derived from an EMBL/GenBank/DDBJ whole genome shotgun (WGS) entry which is preliminary data.</text>
</comment>
<organism evidence="1 2">
    <name type="scientific">Helianthus annuus</name>
    <name type="common">Common sunflower</name>
    <dbReference type="NCBI Taxonomy" id="4232"/>
    <lineage>
        <taxon>Eukaryota</taxon>
        <taxon>Viridiplantae</taxon>
        <taxon>Streptophyta</taxon>
        <taxon>Embryophyta</taxon>
        <taxon>Tracheophyta</taxon>
        <taxon>Spermatophyta</taxon>
        <taxon>Magnoliopsida</taxon>
        <taxon>eudicotyledons</taxon>
        <taxon>Gunneridae</taxon>
        <taxon>Pentapetalae</taxon>
        <taxon>asterids</taxon>
        <taxon>campanulids</taxon>
        <taxon>Asterales</taxon>
        <taxon>Asteraceae</taxon>
        <taxon>Asteroideae</taxon>
        <taxon>Heliantheae alliance</taxon>
        <taxon>Heliantheae</taxon>
        <taxon>Helianthus</taxon>
    </lineage>
</organism>
<name>A0A9K3I9C6_HELAN</name>
<accession>A0A9K3I9C6</accession>
<proteinExistence type="predicted"/>
<dbReference type="Gramene" id="mRNA:HanXRQr2_Chr09g0411311">
    <property type="protein sequence ID" value="mRNA:HanXRQr2_Chr09g0411311"/>
    <property type="gene ID" value="HanXRQr2_Chr09g0411311"/>
</dbReference>
<dbReference type="EMBL" id="MNCJ02000324">
    <property type="protein sequence ID" value="KAF5792909.1"/>
    <property type="molecule type" value="Genomic_DNA"/>
</dbReference>
<evidence type="ECO:0000313" key="1">
    <source>
        <dbReference type="EMBL" id="KAF5792909.1"/>
    </source>
</evidence>
<dbReference type="Proteomes" id="UP000215914">
    <property type="component" value="Unassembled WGS sequence"/>
</dbReference>
<gene>
    <name evidence="1" type="ORF">HanXRQr2_Chr09g0411311</name>
</gene>